<comment type="subunit">
    <text evidence="4">Homodimer.</text>
</comment>
<dbReference type="SUPFAM" id="SSF55120">
    <property type="entry name" value="Pseudouridine synthase"/>
    <property type="match status" value="1"/>
</dbReference>
<dbReference type="HAMAP" id="MF_00171">
    <property type="entry name" value="TruA"/>
    <property type="match status" value="1"/>
</dbReference>
<evidence type="ECO:0000256" key="5">
    <source>
        <dbReference type="PIRSR" id="PIRSR001430-1"/>
    </source>
</evidence>
<dbReference type="Gene3D" id="3.30.70.580">
    <property type="entry name" value="Pseudouridine synthase I, catalytic domain, N-terminal subdomain"/>
    <property type="match status" value="1"/>
</dbReference>
<feature type="binding site" evidence="4 6">
    <location>
        <position position="110"/>
    </location>
    <ligand>
        <name>substrate</name>
    </ligand>
</feature>
<dbReference type="eggNOG" id="COG0101">
    <property type="taxonomic scope" value="Bacteria"/>
</dbReference>
<evidence type="ECO:0000256" key="1">
    <source>
        <dbReference type="ARBA" id="ARBA00009375"/>
    </source>
</evidence>
<comment type="function">
    <text evidence="4">Formation of pseudouridine at positions 38, 39 and 40 in the anticodon stem and loop of transfer RNAs.</text>
</comment>
<evidence type="ECO:0000256" key="4">
    <source>
        <dbReference type="HAMAP-Rule" id="MF_00171"/>
    </source>
</evidence>
<reference evidence="9 10" key="1">
    <citation type="journal article" date="2011" name="Stand. Genomic Sci.">
        <title>Complete genome sequence of 'Thioalkalivibrio sulfidophilus' HL-EbGr7.</title>
        <authorList>
            <person name="Muyzer G."/>
            <person name="Sorokin D.Y."/>
            <person name="Mavromatis K."/>
            <person name="Lapidus A."/>
            <person name="Clum A."/>
            <person name="Ivanova N."/>
            <person name="Pati A."/>
            <person name="d'Haeseleer P."/>
            <person name="Woyke T."/>
            <person name="Kyrpides N.C."/>
        </authorList>
    </citation>
    <scope>NUCLEOTIDE SEQUENCE [LARGE SCALE GENOMIC DNA]</scope>
    <source>
        <strain evidence="9 10">HL-EbGR7</strain>
    </source>
</reference>
<keyword evidence="2 4" id="KW-0819">tRNA processing</keyword>
<dbReference type="PIRSF" id="PIRSF001430">
    <property type="entry name" value="tRNA_psdUrid_synth"/>
    <property type="match status" value="1"/>
</dbReference>
<dbReference type="Proteomes" id="UP000002383">
    <property type="component" value="Chromosome"/>
</dbReference>
<dbReference type="GO" id="GO:0003723">
    <property type="term" value="F:RNA binding"/>
    <property type="evidence" value="ECO:0007669"/>
    <property type="project" value="InterPro"/>
</dbReference>
<feature type="domain" description="Pseudouridine synthase I TruA alpha/beta" evidence="8">
    <location>
        <begin position="145"/>
        <end position="245"/>
    </location>
</feature>
<evidence type="ECO:0000313" key="9">
    <source>
        <dbReference type="EMBL" id="ACL72337.1"/>
    </source>
</evidence>
<sequence length="259" mass="28896">MMRIALGVEYDGSGFCGWQTQLQGRAVQACVEQALSRVANHPVSVVCAGRTDAGVHATAQVIHFDTESVRTARSWVLGGNTHLPPEISLLWAKEVDADFSARFSARSRRYRYVILNRWVRPGVLHRKVSWHHPPLDAERMHAAGQRLLGEWDFTSFRAVGCQAKSPVRTLLSLSVTRRGDFIYLDVHANAFLHHMVRNIAGVLMAVGEGERPVEWVSEVLHARDRTLGGVTAPPHGLYLVHVEYEPQSGIVLEPLLPEF</sequence>
<gene>
    <name evidence="4" type="primary">truA</name>
    <name evidence="9" type="ordered locus">Tgr7_1251</name>
</gene>
<comment type="similarity">
    <text evidence="1 4 7">Belongs to the tRNA pseudouridine synthase TruA family.</text>
</comment>
<dbReference type="EC" id="5.4.99.12" evidence="4"/>
<dbReference type="OrthoDB" id="9811823at2"/>
<dbReference type="KEGG" id="tgr:Tgr7_1251"/>
<dbReference type="GO" id="GO:0160147">
    <property type="term" value="F:tRNA pseudouridine(38-40) synthase activity"/>
    <property type="evidence" value="ECO:0007669"/>
    <property type="project" value="UniProtKB-EC"/>
</dbReference>
<comment type="catalytic activity">
    <reaction evidence="4 7">
        <text>uridine(38/39/40) in tRNA = pseudouridine(38/39/40) in tRNA</text>
        <dbReference type="Rhea" id="RHEA:22376"/>
        <dbReference type="Rhea" id="RHEA-COMP:10085"/>
        <dbReference type="Rhea" id="RHEA-COMP:10087"/>
        <dbReference type="ChEBI" id="CHEBI:65314"/>
        <dbReference type="ChEBI" id="CHEBI:65315"/>
        <dbReference type="EC" id="5.4.99.12"/>
    </reaction>
</comment>
<dbReference type="Pfam" id="PF01416">
    <property type="entry name" value="PseudoU_synth_1"/>
    <property type="match status" value="2"/>
</dbReference>
<dbReference type="CDD" id="cd02570">
    <property type="entry name" value="PseudoU_synth_EcTruA"/>
    <property type="match status" value="1"/>
</dbReference>
<proteinExistence type="inferred from homology"/>
<dbReference type="FunFam" id="3.30.70.580:FF:000001">
    <property type="entry name" value="tRNA pseudouridine synthase A"/>
    <property type="match status" value="1"/>
</dbReference>
<dbReference type="PANTHER" id="PTHR11142:SF0">
    <property type="entry name" value="TRNA PSEUDOURIDINE SYNTHASE-LIKE 1"/>
    <property type="match status" value="1"/>
</dbReference>
<evidence type="ECO:0000259" key="8">
    <source>
        <dbReference type="Pfam" id="PF01416"/>
    </source>
</evidence>
<dbReference type="NCBIfam" id="TIGR00071">
    <property type="entry name" value="hisT_truA"/>
    <property type="match status" value="1"/>
</dbReference>
<dbReference type="HOGENOM" id="CLU_014673_0_2_6"/>
<dbReference type="Gene3D" id="3.30.70.660">
    <property type="entry name" value="Pseudouridine synthase I, catalytic domain, C-terminal subdomain"/>
    <property type="match status" value="1"/>
</dbReference>
<keyword evidence="3 4" id="KW-0413">Isomerase</keyword>
<dbReference type="InterPro" id="IPR020095">
    <property type="entry name" value="PsdUridine_synth_TruA_C"/>
</dbReference>
<evidence type="ECO:0000256" key="2">
    <source>
        <dbReference type="ARBA" id="ARBA00022694"/>
    </source>
</evidence>
<protein>
    <recommendedName>
        <fullName evidence="4">tRNA pseudouridine synthase A</fullName>
        <ecNumber evidence="4">5.4.99.12</ecNumber>
    </recommendedName>
    <alternativeName>
        <fullName evidence="4">tRNA pseudouridine(38-40) synthase</fullName>
    </alternativeName>
    <alternativeName>
        <fullName evidence="4">tRNA pseudouridylate synthase I</fullName>
    </alternativeName>
    <alternativeName>
        <fullName evidence="4">tRNA-uridine isomerase I</fullName>
    </alternativeName>
</protein>
<name>B8GQE2_THISH</name>
<dbReference type="InterPro" id="IPR020103">
    <property type="entry name" value="PsdUridine_synth_cat_dom_sf"/>
</dbReference>
<dbReference type="AlphaFoldDB" id="B8GQE2"/>
<evidence type="ECO:0000256" key="7">
    <source>
        <dbReference type="RuleBase" id="RU003792"/>
    </source>
</evidence>
<organism evidence="9 10">
    <name type="scientific">Thioalkalivibrio sulfidiphilus (strain HL-EbGR7)</name>
    <dbReference type="NCBI Taxonomy" id="396588"/>
    <lineage>
        <taxon>Bacteria</taxon>
        <taxon>Pseudomonadati</taxon>
        <taxon>Pseudomonadota</taxon>
        <taxon>Gammaproteobacteria</taxon>
        <taxon>Chromatiales</taxon>
        <taxon>Ectothiorhodospiraceae</taxon>
        <taxon>Thioalkalivibrio</taxon>
    </lineage>
</organism>
<feature type="domain" description="Pseudouridine synthase I TruA alpha/beta" evidence="8">
    <location>
        <begin position="9"/>
        <end position="103"/>
    </location>
</feature>
<evidence type="ECO:0000256" key="3">
    <source>
        <dbReference type="ARBA" id="ARBA00023235"/>
    </source>
</evidence>
<dbReference type="InterPro" id="IPR020097">
    <property type="entry name" value="PsdUridine_synth_TruA_a/b_dom"/>
</dbReference>
<dbReference type="EMBL" id="CP001339">
    <property type="protein sequence ID" value="ACL72337.1"/>
    <property type="molecule type" value="Genomic_DNA"/>
</dbReference>
<feature type="active site" description="Nucleophile" evidence="4 5">
    <location>
        <position position="52"/>
    </location>
</feature>
<dbReference type="PANTHER" id="PTHR11142">
    <property type="entry name" value="PSEUDOURIDYLATE SYNTHASE"/>
    <property type="match status" value="1"/>
</dbReference>
<dbReference type="InterPro" id="IPR020094">
    <property type="entry name" value="TruA/RsuA/RluB/E/F_N"/>
</dbReference>
<dbReference type="InterPro" id="IPR001406">
    <property type="entry name" value="PsdUridine_synth_TruA"/>
</dbReference>
<keyword evidence="10" id="KW-1185">Reference proteome</keyword>
<comment type="caution">
    <text evidence="4">Lacks conserved residue(s) required for the propagation of feature annotation.</text>
</comment>
<evidence type="ECO:0000313" key="10">
    <source>
        <dbReference type="Proteomes" id="UP000002383"/>
    </source>
</evidence>
<dbReference type="STRING" id="396588.Tgr7_1251"/>
<accession>B8GQE2</accession>
<dbReference type="GO" id="GO:0031119">
    <property type="term" value="P:tRNA pseudouridine synthesis"/>
    <property type="evidence" value="ECO:0007669"/>
    <property type="project" value="UniProtKB-UniRule"/>
</dbReference>
<evidence type="ECO:0000256" key="6">
    <source>
        <dbReference type="PIRSR" id="PIRSR001430-2"/>
    </source>
</evidence>